<dbReference type="GO" id="GO:0017038">
    <property type="term" value="P:protein import"/>
    <property type="evidence" value="ECO:0007669"/>
    <property type="project" value="TreeGrafter"/>
</dbReference>
<organism evidence="9 10">
    <name type="scientific">Tritonibacter scottomollicae</name>
    <name type="common">Epibacterium scottomollicae</name>
    <dbReference type="NCBI Taxonomy" id="483013"/>
    <lineage>
        <taxon>Bacteria</taxon>
        <taxon>Pseudomonadati</taxon>
        <taxon>Pseudomonadota</taxon>
        <taxon>Alphaproteobacteria</taxon>
        <taxon>Rhodobacterales</taxon>
        <taxon>Paracoccaceae</taxon>
        <taxon>Tritonibacter</taxon>
    </lineage>
</organism>
<dbReference type="InterPro" id="IPR002898">
    <property type="entry name" value="MotA_ExbB_proton_chnl"/>
</dbReference>
<sequence length="219" mass="23233">MNFLIGDFAMSDIISPISLPIFISLGLLSIAMIAVTLRKIGQFRKLRTGGRDGAEAALKLWLAGHSQDAMERARAQNSVLGRILTAVMSGVQARPGESEYAEELGRQTALVELAQMGRYMRFLEICVSSAPMLGLLGTVLGMIDAFAELSAVQGAADPASLAQGIWTALTTTAAGLVLALVADFITSWFEARIERERVLAETMISAAIFGRAGSIADAA</sequence>
<keyword evidence="6" id="KW-0653">Protein transport</keyword>
<feature type="transmembrane region" description="Helical" evidence="7">
    <location>
        <begin position="13"/>
        <end position="37"/>
    </location>
</feature>
<dbReference type="Proteomes" id="UP000237718">
    <property type="component" value="Unassembled WGS sequence"/>
</dbReference>
<name>A0A2T1AC72_TRISK</name>
<dbReference type="PANTHER" id="PTHR30625">
    <property type="entry name" value="PROTEIN TOLQ"/>
    <property type="match status" value="1"/>
</dbReference>
<proteinExistence type="inferred from homology"/>
<feature type="transmembrane region" description="Helical" evidence="7">
    <location>
        <begin position="163"/>
        <end position="185"/>
    </location>
</feature>
<evidence type="ECO:0000313" key="9">
    <source>
        <dbReference type="EMBL" id="PRZ46132.1"/>
    </source>
</evidence>
<evidence type="ECO:0000256" key="1">
    <source>
        <dbReference type="ARBA" id="ARBA00004651"/>
    </source>
</evidence>
<evidence type="ECO:0000259" key="8">
    <source>
        <dbReference type="Pfam" id="PF01618"/>
    </source>
</evidence>
<accession>A0A2T1AC72</accession>
<dbReference type="PANTHER" id="PTHR30625:SF11">
    <property type="entry name" value="MOTA_TOLQ_EXBB PROTON CHANNEL DOMAIN-CONTAINING PROTEIN"/>
    <property type="match status" value="1"/>
</dbReference>
<keyword evidence="5 7" id="KW-0472">Membrane</keyword>
<reference evidence="9 10" key="1">
    <citation type="submission" date="2018-03" db="EMBL/GenBank/DDBJ databases">
        <title>Genomic Encyclopedia of Archaeal and Bacterial Type Strains, Phase II (KMG-II): from individual species to whole genera.</title>
        <authorList>
            <person name="Goeker M."/>
        </authorList>
    </citation>
    <scope>NUCLEOTIDE SEQUENCE [LARGE SCALE GENOMIC DNA]</scope>
    <source>
        <strain evidence="9 10">DSM 25328</strain>
    </source>
</reference>
<keyword evidence="3 7" id="KW-0812">Transmembrane</keyword>
<dbReference type="RefSeq" id="WP_243395037.1">
    <property type="nucleotide sequence ID" value="NZ_PVUF01000011.1"/>
</dbReference>
<keyword evidence="6" id="KW-0813">Transport</keyword>
<dbReference type="Pfam" id="PF01618">
    <property type="entry name" value="MotA_ExbB"/>
    <property type="match status" value="1"/>
</dbReference>
<comment type="subcellular location">
    <subcellularLocation>
        <location evidence="1">Cell membrane</location>
        <topology evidence="1">Multi-pass membrane protein</topology>
    </subcellularLocation>
    <subcellularLocation>
        <location evidence="6">Membrane</location>
        <topology evidence="6">Multi-pass membrane protein</topology>
    </subcellularLocation>
</comment>
<dbReference type="GO" id="GO:0005886">
    <property type="term" value="C:plasma membrane"/>
    <property type="evidence" value="ECO:0007669"/>
    <property type="project" value="UniProtKB-SubCell"/>
</dbReference>
<comment type="caution">
    <text evidence="9">The sequence shown here is derived from an EMBL/GenBank/DDBJ whole genome shotgun (WGS) entry which is preliminary data.</text>
</comment>
<protein>
    <submittedName>
        <fullName evidence="9">Biopolymer transport protein ExbB</fullName>
    </submittedName>
</protein>
<keyword evidence="2" id="KW-1003">Cell membrane</keyword>
<feature type="transmembrane region" description="Helical" evidence="7">
    <location>
        <begin position="122"/>
        <end position="143"/>
    </location>
</feature>
<evidence type="ECO:0000256" key="4">
    <source>
        <dbReference type="ARBA" id="ARBA00022989"/>
    </source>
</evidence>
<dbReference type="EMBL" id="PVUF01000011">
    <property type="protein sequence ID" value="PRZ46132.1"/>
    <property type="molecule type" value="Genomic_DNA"/>
</dbReference>
<evidence type="ECO:0000256" key="6">
    <source>
        <dbReference type="RuleBase" id="RU004057"/>
    </source>
</evidence>
<evidence type="ECO:0000313" key="10">
    <source>
        <dbReference type="Proteomes" id="UP000237718"/>
    </source>
</evidence>
<comment type="similarity">
    <text evidence="6">Belongs to the exbB/tolQ family.</text>
</comment>
<evidence type="ECO:0000256" key="5">
    <source>
        <dbReference type="ARBA" id="ARBA00023136"/>
    </source>
</evidence>
<evidence type="ECO:0000256" key="3">
    <source>
        <dbReference type="ARBA" id="ARBA00022692"/>
    </source>
</evidence>
<feature type="domain" description="MotA/TolQ/ExbB proton channel" evidence="8">
    <location>
        <begin position="77"/>
        <end position="197"/>
    </location>
</feature>
<evidence type="ECO:0000256" key="7">
    <source>
        <dbReference type="SAM" id="Phobius"/>
    </source>
</evidence>
<dbReference type="AlphaFoldDB" id="A0A2T1AC72"/>
<keyword evidence="4 7" id="KW-1133">Transmembrane helix</keyword>
<dbReference type="InterPro" id="IPR050790">
    <property type="entry name" value="ExbB/TolQ_transport"/>
</dbReference>
<evidence type="ECO:0000256" key="2">
    <source>
        <dbReference type="ARBA" id="ARBA00022475"/>
    </source>
</evidence>
<gene>
    <name evidence="9" type="ORF">CLV89_11123</name>
</gene>